<comment type="similarity">
    <text evidence="2 8">Belongs to the nucleobase:cation symporter-2 (NCS2) (TC 2.A.40) family. Azg-like subfamily.</text>
</comment>
<keyword evidence="7 8" id="KW-0472">Membrane</keyword>
<dbReference type="PANTHER" id="PTHR43337:SF1">
    <property type="entry name" value="XANTHINE_URACIL PERMEASE C887.17-RELATED"/>
    <property type="match status" value="1"/>
</dbReference>
<feature type="transmembrane region" description="Helical" evidence="9">
    <location>
        <begin position="281"/>
        <end position="301"/>
    </location>
</feature>
<feature type="transmembrane region" description="Helical" evidence="9">
    <location>
        <begin position="321"/>
        <end position="353"/>
    </location>
</feature>
<reference evidence="10 11" key="1">
    <citation type="submission" date="2016-11" db="EMBL/GenBank/DDBJ databases">
        <authorList>
            <person name="Jaros S."/>
            <person name="Januszkiewicz K."/>
            <person name="Wedrychowicz H."/>
        </authorList>
    </citation>
    <scope>NUCLEOTIDE SEQUENCE [LARGE SCALE GENOMIC DNA]</scope>
    <source>
        <strain evidence="10 11">KHT3</strain>
    </source>
</reference>
<feature type="transmembrane region" description="Helical" evidence="9">
    <location>
        <begin position="75"/>
        <end position="93"/>
    </location>
</feature>
<dbReference type="GO" id="GO:0005345">
    <property type="term" value="F:purine nucleobase transmembrane transporter activity"/>
    <property type="evidence" value="ECO:0007669"/>
    <property type="project" value="TreeGrafter"/>
</dbReference>
<feature type="transmembrane region" description="Helical" evidence="9">
    <location>
        <begin position="365"/>
        <end position="385"/>
    </location>
</feature>
<feature type="transmembrane region" description="Helical" evidence="9">
    <location>
        <begin position="47"/>
        <end position="68"/>
    </location>
</feature>
<evidence type="ECO:0000256" key="1">
    <source>
        <dbReference type="ARBA" id="ARBA00004651"/>
    </source>
</evidence>
<dbReference type="AlphaFoldDB" id="A0A1M6XLU0"/>
<evidence type="ECO:0000256" key="2">
    <source>
        <dbReference type="ARBA" id="ARBA00005697"/>
    </source>
</evidence>
<feature type="transmembrane region" description="Helical" evidence="9">
    <location>
        <begin position="235"/>
        <end position="260"/>
    </location>
</feature>
<dbReference type="InterPro" id="IPR026033">
    <property type="entry name" value="Azg-like_bact_archaea"/>
</dbReference>
<dbReference type="InterPro" id="IPR006043">
    <property type="entry name" value="NCS2"/>
</dbReference>
<evidence type="ECO:0000256" key="6">
    <source>
        <dbReference type="ARBA" id="ARBA00022989"/>
    </source>
</evidence>
<feature type="transmembrane region" description="Helical" evidence="9">
    <location>
        <begin position="99"/>
        <end position="119"/>
    </location>
</feature>
<feature type="transmembrane region" description="Helical" evidence="9">
    <location>
        <begin position="139"/>
        <end position="164"/>
    </location>
</feature>
<evidence type="ECO:0000256" key="9">
    <source>
        <dbReference type="SAM" id="Phobius"/>
    </source>
</evidence>
<keyword evidence="4 8" id="KW-1003">Cell membrane</keyword>
<dbReference type="RefSeq" id="WP_073210368.1">
    <property type="nucleotide sequence ID" value="NZ_FRBD01000021.1"/>
</dbReference>
<feature type="transmembrane region" description="Helical" evidence="9">
    <location>
        <begin position="20"/>
        <end position="41"/>
    </location>
</feature>
<comment type="subcellular location">
    <subcellularLocation>
        <location evidence="1 8">Cell membrane</location>
        <topology evidence="1 8">Multi-pass membrane protein</topology>
    </subcellularLocation>
</comment>
<keyword evidence="3 8" id="KW-0813">Transport</keyword>
<evidence type="ECO:0000313" key="11">
    <source>
        <dbReference type="Proteomes" id="UP000184130"/>
    </source>
</evidence>
<evidence type="ECO:0000256" key="3">
    <source>
        <dbReference type="ARBA" id="ARBA00022448"/>
    </source>
</evidence>
<evidence type="ECO:0000313" key="10">
    <source>
        <dbReference type="EMBL" id="SHL06980.1"/>
    </source>
</evidence>
<name>A0A1M6XLU0_XYLRU</name>
<evidence type="ECO:0000256" key="5">
    <source>
        <dbReference type="ARBA" id="ARBA00022692"/>
    </source>
</evidence>
<keyword evidence="6 8" id="KW-1133">Transmembrane helix</keyword>
<sequence>MLEKLFGFDSSKMTLRKEVIGGITTFLTMAYILAVNPSILSATGMDAGAVFTTTCISAVVGTLVMAIYAKLPFALAPGMGLNAFFAFTVVLTMGYSWQFALTAVMIEGLIFILLTVTGLRQHIVNAIPLVMRRAISPGIGLFIAFVGLKGAGIVASSEATFITLGNLHDPAVLLSIFGILLTAALLVRNVTGALLIGILVTTIVGIPLGVTNYSGIMSVPPSISPIFMQFEWHNIFTVDMVVVVLTFLFIDMFDTIGTLIGVSNRAGMVDDNGNVKNLNQAFMADAIGTTIGAMLGTSTVTTYVESASGVNVGGRSGLTSFTVAICFIVALLFAPLFLAIPAQATAAALILVGVMMMHDIRKVDFSNYVTAIPCFVCIVLMPLTYSISDGILMGVISYVLIHLLSGTFKDKDERNNMNWGTILLAVLFICRYAFL</sequence>
<dbReference type="GO" id="GO:0005886">
    <property type="term" value="C:plasma membrane"/>
    <property type="evidence" value="ECO:0007669"/>
    <property type="project" value="UniProtKB-SubCell"/>
</dbReference>
<feature type="transmembrane region" description="Helical" evidence="9">
    <location>
        <begin position="194"/>
        <end position="215"/>
    </location>
</feature>
<accession>A0A1M6XLU0</accession>
<proteinExistence type="inferred from homology"/>
<feature type="transmembrane region" description="Helical" evidence="9">
    <location>
        <begin position="170"/>
        <end position="187"/>
    </location>
</feature>
<feature type="transmembrane region" description="Helical" evidence="9">
    <location>
        <begin position="417"/>
        <end position="434"/>
    </location>
</feature>
<dbReference type="OrthoDB" id="9808458at2"/>
<dbReference type="Pfam" id="PF00860">
    <property type="entry name" value="Xan_ur_permease"/>
    <property type="match status" value="1"/>
</dbReference>
<evidence type="ECO:0000256" key="7">
    <source>
        <dbReference type="ARBA" id="ARBA00023136"/>
    </source>
</evidence>
<gene>
    <name evidence="10" type="ORF">SAMN05216463_12114</name>
</gene>
<organism evidence="10 11">
    <name type="scientific">Xylanibacter ruminicola</name>
    <name type="common">Prevotella ruminicola</name>
    <dbReference type="NCBI Taxonomy" id="839"/>
    <lineage>
        <taxon>Bacteria</taxon>
        <taxon>Pseudomonadati</taxon>
        <taxon>Bacteroidota</taxon>
        <taxon>Bacteroidia</taxon>
        <taxon>Bacteroidales</taxon>
        <taxon>Prevotellaceae</taxon>
        <taxon>Xylanibacter</taxon>
    </lineage>
</organism>
<dbReference type="PANTHER" id="PTHR43337">
    <property type="entry name" value="XANTHINE/URACIL PERMEASE C887.17-RELATED"/>
    <property type="match status" value="1"/>
</dbReference>
<dbReference type="EMBL" id="FRBD01000021">
    <property type="protein sequence ID" value="SHL06980.1"/>
    <property type="molecule type" value="Genomic_DNA"/>
</dbReference>
<keyword evidence="5 8" id="KW-0812">Transmembrane</keyword>
<dbReference type="Proteomes" id="UP000184130">
    <property type="component" value="Unassembled WGS sequence"/>
</dbReference>
<protein>
    <submittedName>
        <fullName evidence="10">Putative MFS transporter, AGZA family, xanthine/uracil permease</fullName>
    </submittedName>
</protein>
<evidence type="ECO:0000256" key="8">
    <source>
        <dbReference type="PIRNR" id="PIRNR005353"/>
    </source>
</evidence>
<evidence type="ECO:0000256" key="4">
    <source>
        <dbReference type="ARBA" id="ARBA00022475"/>
    </source>
</evidence>
<feature type="transmembrane region" description="Helical" evidence="9">
    <location>
        <begin position="391"/>
        <end position="408"/>
    </location>
</feature>
<dbReference type="PIRSF" id="PIRSF005353">
    <property type="entry name" value="PbuG"/>
    <property type="match status" value="1"/>
</dbReference>
<dbReference type="InterPro" id="IPR045018">
    <property type="entry name" value="Azg-like"/>
</dbReference>